<keyword evidence="2" id="KW-0150">Chloroplast</keyword>
<keyword evidence="4" id="KW-0934">Plastid</keyword>
<feature type="binding site" evidence="5">
    <location>
        <position position="202"/>
    </location>
    <ligand>
        <name>chlorophyll a</name>
        <dbReference type="ChEBI" id="CHEBI:58416"/>
        <label>1</label>
    </ligand>
</feature>
<organism evidence="6">
    <name type="scientific">Haptolina brevifila</name>
    <dbReference type="NCBI Taxonomy" id="156173"/>
    <lineage>
        <taxon>Eukaryota</taxon>
        <taxon>Haptista</taxon>
        <taxon>Haptophyta</taxon>
        <taxon>Prymnesiophyceae</taxon>
        <taxon>Prymnesiales</taxon>
        <taxon>Prymnesiaceae</taxon>
        <taxon>Haptolina</taxon>
    </lineage>
</organism>
<keyword evidence="5" id="KW-0148">Chlorophyll</keyword>
<proteinExistence type="predicted"/>
<keyword evidence="3" id="KW-0602">Photosynthesis</keyword>
<dbReference type="InterPro" id="IPR001344">
    <property type="entry name" value="Chloro_AB-bd_pln"/>
</dbReference>
<reference evidence="6" key="1">
    <citation type="submission" date="2021-01" db="EMBL/GenBank/DDBJ databases">
        <authorList>
            <person name="Corre E."/>
            <person name="Pelletier E."/>
            <person name="Niang G."/>
            <person name="Scheremetjew M."/>
            <person name="Finn R."/>
            <person name="Kale V."/>
            <person name="Holt S."/>
            <person name="Cochrane G."/>
            <person name="Meng A."/>
            <person name="Brown T."/>
            <person name="Cohen L."/>
        </authorList>
    </citation>
    <scope>NUCLEOTIDE SEQUENCE</scope>
    <source>
        <strain evidence="6">UTEX LB 985</strain>
    </source>
</reference>
<dbReference type="PANTHER" id="PTHR21649">
    <property type="entry name" value="CHLOROPHYLL A/B BINDING PROTEIN"/>
    <property type="match status" value="1"/>
</dbReference>
<dbReference type="GO" id="GO:0016020">
    <property type="term" value="C:membrane"/>
    <property type="evidence" value="ECO:0007669"/>
    <property type="project" value="InterPro"/>
</dbReference>
<feature type="binding site" evidence="5">
    <location>
        <position position="207"/>
    </location>
    <ligand>
        <name>chlorophyll a</name>
        <dbReference type="ChEBI" id="CHEBI:58416"/>
        <label>1</label>
    </ligand>
</feature>
<dbReference type="EMBL" id="HBGU01084008">
    <property type="protein sequence ID" value="CAD9551952.1"/>
    <property type="molecule type" value="Transcribed_RNA"/>
</dbReference>
<dbReference type="Gene3D" id="1.10.3460.10">
    <property type="entry name" value="Chlorophyll a/b binding protein domain"/>
    <property type="match status" value="1"/>
</dbReference>
<dbReference type="Pfam" id="PF00504">
    <property type="entry name" value="Chloroa_b-bind"/>
    <property type="match status" value="1"/>
</dbReference>
<feature type="binding site" evidence="5">
    <location>
        <position position="205"/>
    </location>
    <ligand>
        <name>chlorophyll a</name>
        <dbReference type="ChEBI" id="CHEBI:58416"/>
        <label>1</label>
    </ligand>
</feature>
<keyword evidence="5" id="KW-0157">Chromophore</keyword>
<feature type="binding site" description="axial binding residue" evidence="5">
    <location>
        <position position="76"/>
    </location>
    <ligand>
        <name>chlorophyll b</name>
        <dbReference type="ChEBI" id="CHEBI:61721"/>
        <label>1</label>
    </ligand>
    <ligandPart>
        <name>Mg</name>
        <dbReference type="ChEBI" id="CHEBI:25107"/>
    </ligandPart>
</feature>
<dbReference type="GO" id="GO:0009507">
    <property type="term" value="C:chloroplast"/>
    <property type="evidence" value="ECO:0007669"/>
    <property type="project" value="UniProtKB-SubCell"/>
</dbReference>
<sequence>MPAGFTSPAIGHVAGVSARSSNVRMETLGDLKTLSEKLNPAIGYYNPTSLAEMEFWGQSQEATIGFLRQAEIKHGRVAMAAFVGFIFGSNNIVFPWALTLEGTSFADIAAAGGPAAQFDALPTIAKLQILGLIGLLEIWSESNYAQEAMGNTHYMRGGKPGVMPSFAPLRDTIGQPPLDLFDPFGFSKNASPEKKEKGLLMEINNGRLAQIGIMAFVAESKIPGSVPGLSGFGIKPYAGEPMAFFSASDNLPYVDAMSKFHF</sequence>
<evidence type="ECO:0000256" key="5">
    <source>
        <dbReference type="PIRSR" id="PIRSR601344-1"/>
    </source>
</evidence>
<evidence type="ECO:0000313" key="6">
    <source>
        <dbReference type="EMBL" id="CAD9551952.1"/>
    </source>
</evidence>
<dbReference type="GO" id="GO:0016168">
    <property type="term" value="F:chlorophyll binding"/>
    <property type="evidence" value="ECO:0007669"/>
    <property type="project" value="UniProtKB-KW"/>
</dbReference>
<dbReference type="SUPFAM" id="SSF103511">
    <property type="entry name" value="Chlorophyll a-b binding protein"/>
    <property type="match status" value="1"/>
</dbReference>
<comment type="subcellular location">
    <subcellularLocation>
        <location evidence="1">Plastid</location>
        <location evidence="1">Chloroplast</location>
    </subcellularLocation>
</comment>
<protein>
    <submittedName>
        <fullName evidence="6">Uncharacterized protein</fullName>
    </submittedName>
</protein>
<gene>
    <name evidence="6" type="ORF">CBRE1094_LOCUS45834</name>
</gene>
<feature type="binding site" evidence="5">
    <location>
        <position position="74"/>
    </location>
    <ligand>
        <name>chlorophyll a</name>
        <dbReference type="ChEBI" id="CHEBI:58416"/>
        <label>1</label>
    </ligand>
</feature>
<dbReference type="GO" id="GO:0009765">
    <property type="term" value="P:photosynthesis, light harvesting"/>
    <property type="evidence" value="ECO:0007669"/>
    <property type="project" value="InterPro"/>
</dbReference>
<accession>A0A7S2JP33</accession>
<dbReference type="InterPro" id="IPR022796">
    <property type="entry name" value="Chloroa_b-bind"/>
</dbReference>
<evidence type="ECO:0000256" key="3">
    <source>
        <dbReference type="ARBA" id="ARBA00022531"/>
    </source>
</evidence>
<feature type="binding site" evidence="5">
    <location>
        <position position="71"/>
    </location>
    <ligand>
        <name>chlorophyll a</name>
        <dbReference type="ChEBI" id="CHEBI:58416"/>
        <label>1</label>
    </ligand>
</feature>
<name>A0A7S2JP33_9EUKA</name>
<evidence type="ECO:0000256" key="4">
    <source>
        <dbReference type="ARBA" id="ARBA00022640"/>
    </source>
</evidence>
<evidence type="ECO:0000256" key="2">
    <source>
        <dbReference type="ARBA" id="ARBA00022528"/>
    </source>
</evidence>
<dbReference type="AlphaFoldDB" id="A0A7S2JP33"/>
<evidence type="ECO:0000256" key="1">
    <source>
        <dbReference type="ARBA" id="ARBA00004229"/>
    </source>
</evidence>